<reference evidence="1" key="1">
    <citation type="submission" date="2018-01" db="EMBL/GenBank/DDBJ databases">
        <title>An insight into the sialome of Amazonian anophelines.</title>
        <authorList>
            <person name="Ribeiro J.M."/>
            <person name="Scarpassa V."/>
            <person name="Calvo E."/>
        </authorList>
    </citation>
    <scope>NUCLEOTIDE SEQUENCE</scope>
</reference>
<sequence length="71" mass="8136">MLLLLTPVAFAYTVTLHFIVTTTPREWWSFHIPPKTSCQMTAASFHSGRITHTRTQQGCHTRLVMLADKLH</sequence>
<evidence type="ECO:0000313" key="1">
    <source>
        <dbReference type="EMBL" id="MBW71789.1"/>
    </source>
</evidence>
<accession>A0A2M4D2L3</accession>
<proteinExistence type="predicted"/>
<dbReference type="AlphaFoldDB" id="A0A2M4D2L3"/>
<protein>
    <submittedName>
        <fullName evidence="1">Putative secreted protein</fullName>
    </submittedName>
</protein>
<organism evidence="1">
    <name type="scientific">Anopheles darlingi</name>
    <name type="common">Mosquito</name>
    <dbReference type="NCBI Taxonomy" id="43151"/>
    <lineage>
        <taxon>Eukaryota</taxon>
        <taxon>Metazoa</taxon>
        <taxon>Ecdysozoa</taxon>
        <taxon>Arthropoda</taxon>
        <taxon>Hexapoda</taxon>
        <taxon>Insecta</taxon>
        <taxon>Pterygota</taxon>
        <taxon>Neoptera</taxon>
        <taxon>Endopterygota</taxon>
        <taxon>Diptera</taxon>
        <taxon>Nematocera</taxon>
        <taxon>Culicoidea</taxon>
        <taxon>Culicidae</taxon>
        <taxon>Anophelinae</taxon>
        <taxon>Anopheles</taxon>
    </lineage>
</organism>
<dbReference type="EMBL" id="GGFL01007611">
    <property type="protein sequence ID" value="MBW71789.1"/>
    <property type="molecule type" value="Transcribed_RNA"/>
</dbReference>
<name>A0A2M4D2L3_ANODA</name>